<reference evidence="2" key="1">
    <citation type="submission" date="2020-10" db="EMBL/GenBank/DDBJ databases">
        <title>Ca. Dormibacterota MAGs.</title>
        <authorList>
            <person name="Montgomery K."/>
        </authorList>
    </citation>
    <scope>NUCLEOTIDE SEQUENCE [LARGE SCALE GENOMIC DNA]</scope>
    <source>
        <strain evidence="2">SC8812_S17_10</strain>
    </source>
</reference>
<name>A0A934NDV5_9BACT</name>
<dbReference type="InterPro" id="IPR001387">
    <property type="entry name" value="Cro/C1-type_HTH"/>
</dbReference>
<dbReference type="AlphaFoldDB" id="A0A934NDV5"/>
<sequence>MAGTRVDADRLRLELARRGWYECDLAMAAEISAATVTAALQGKAISARTLRKIALALTRAPVLDQLDGLLREAKAP</sequence>
<dbReference type="SUPFAM" id="SSF47413">
    <property type="entry name" value="lambda repressor-like DNA-binding domains"/>
    <property type="match status" value="1"/>
</dbReference>
<dbReference type="Proteomes" id="UP000612893">
    <property type="component" value="Unassembled WGS sequence"/>
</dbReference>
<organism evidence="2 3">
    <name type="scientific">Candidatus Nephthysia bennettiae</name>
    <dbReference type="NCBI Taxonomy" id="3127016"/>
    <lineage>
        <taxon>Bacteria</taxon>
        <taxon>Bacillati</taxon>
        <taxon>Candidatus Dormiibacterota</taxon>
        <taxon>Candidatus Dormibacteria</taxon>
        <taxon>Candidatus Dormibacterales</taxon>
        <taxon>Candidatus Dormibacteraceae</taxon>
        <taxon>Candidatus Nephthysia</taxon>
    </lineage>
</organism>
<dbReference type="Pfam" id="PF13443">
    <property type="entry name" value="HTH_26"/>
    <property type="match status" value="1"/>
</dbReference>
<gene>
    <name evidence="2" type="ORF">JF922_12250</name>
</gene>
<proteinExistence type="predicted"/>
<comment type="caution">
    <text evidence="2">The sequence shown here is derived from an EMBL/GenBank/DDBJ whole genome shotgun (WGS) entry which is preliminary data.</text>
</comment>
<dbReference type="InterPro" id="IPR010982">
    <property type="entry name" value="Lambda_DNA-bd_dom_sf"/>
</dbReference>
<dbReference type="EMBL" id="JAEKNR010000130">
    <property type="protein sequence ID" value="MBJ7598837.1"/>
    <property type="molecule type" value="Genomic_DNA"/>
</dbReference>
<accession>A0A934NDV5</accession>
<protein>
    <submittedName>
        <fullName evidence="2">Helix-turn-helix domain-containing protein</fullName>
    </submittedName>
</protein>
<evidence type="ECO:0000259" key="1">
    <source>
        <dbReference type="Pfam" id="PF13443"/>
    </source>
</evidence>
<evidence type="ECO:0000313" key="2">
    <source>
        <dbReference type="EMBL" id="MBJ7598837.1"/>
    </source>
</evidence>
<dbReference type="GO" id="GO:0003677">
    <property type="term" value="F:DNA binding"/>
    <property type="evidence" value="ECO:0007669"/>
    <property type="project" value="InterPro"/>
</dbReference>
<evidence type="ECO:0000313" key="3">
    <source>
        <dbReference type="Proteomes" id="UP000612893"/>
    </source>
</evidence>
<keyword evidence="3" id="KW-1185">Reference proteome</keyword>
<feature type="domain" description="HTH cro/C1-type" evidence="1">
    <location>
        <begin position="10"/>
        <end position="57"/>
    </location>
</feature>